<dbReference type="InterPro" id="IPR022606">
    <property type="entry name" value="DUF2914"/>
</dbReference>
<feature type="transmembrane region" description="Helical" evidence="1">
    <location>
        <begin position="19"/>
        <end position="37"/>
    </location>
</feature>
<gene>
    <name evidence="4" type="ORF">ACFODX_04695</name>
</gene>
<keyword evidence="1" id="KW-0812">Transmembrane</keyword>
<evidence type="ECO:0000259" key="2">
    <source>
        <dbReference type="Pfam" id="PF11141"/>
    </source>
</evidence>
<dbReference type="RefSeq" id="WP_378116560.1">
    <property type="nucleotide sequence ID" value="NZ_JBHRTF010000002.1"/>
</dbReference>
<feature type="transmembrane region" description="Helical" evidence="1">
    <location>
        <begin position="140"/>
        <end position="162"/>
    </location>
</feature>
<keyword evidence="5" id="KW-1185">Reference proteome</keyword>
<proteinExistence type="predicted"/>
<evidence type="ECO:0000259" key="3">
    <source>
        <dbReference type="Pfam" id="PF19346"/>
    </source>
</evidence>
<accession>A0ABV7FFF5</accession>
<feature type="transmembrane region" description="Helical" evidence="1">
    <location>
        <begin position="44"/>
        <end position="61"/>
    </location>
</feature>
<dbReference type="PIRSF" id="PIRSF029727">
    <property type="entry name" value="UCP029727"/>
    <property type="match status" value="1"/>
</dbReference>
<dbReference type="EMBL" id="JBHRTF010000002">
    <property type="protein sequence ID" value="MFC3114847.1"/>
    <property type="molecule type" value="Genomic_DNA"/>
</dbReference>
<dbReference type="InterPro" id="IPR045968">
    <property type="entry name" value="DUF5924"/>
</dbReference>
<dbReference type="Pfam" id="PF11141">
    <property type="entry name" value="DUF2914"/>
    <property type="match status" value="1"/>
</dbReference>
<dbReference type="Pfam" id="PF19346">
    <property type="entry name" value="DUF5924"/>
    <property type="match status" value="1"/>
</dbReference>
<feature type="transmembrane region" description="Helical" evidence="1">
    <location>
        <begin position="169"/>
        <end position="187"/>
    </location>
</feature>
<feature type="domain" description="DUF5924" evidence="3">
    <location>
        <begin position="5"/>
        <end position="259"/>
    </location>
</feature>
<evidence type="ECO:0000313" key="5">
    <source>
        <dbReference type="Proteomes" id="UP001595555"/>
    </source>
</evidence>
<dbReference type="InterPro" id="IPR016937">
    <property type="entry name" value="UCP029727"/>
</dbReference>
<keyword evidence="1" id="KW-1133">Transmembrane helix</keyword>
<evidence type="ECO:0000313" key="4">
    <source>
        <dbReference type="EMBL" id="MFC3114847.1"/>
    </source>
</evidence>
<feature type="transmembrane region" description="Helical" evidence="1">
    <location>
        <begin position="81"/>
        <end position="102"/>
    </location>
</feature>
<comment type="caution">
    <text evidence="4">The sequence shown here is derived from an EMBL/GenBank/DDBJ whole genome shotgun (WGS) entry which is preliminary data.</text>
</comment>
<feature type="transmembrane region" description="Helical" evidence="1">
    <location>
        <begin position="193"/>
        <end position="212"/>
    </location>
</feature>
<sequence length="374" mass="42601">MFSCLKAWVPRLVALTERFPWVIPLFGFSSGLASFFLVERKEQLAQFIAVFMLVSWAWLTLEKVLRRSVAQWFGVQLPAPLLGYFTQLVHQESLFFIIPFFFISTAWNTGQSVFTSLLFIAALVSIIDPIYFRWLSLRRWFYLCFHGITLFAVLLTALPIIFQLPTAKTYVWSLAIALAITLPSVAVELPWRWWQRLVIIGVVALITLAIALKVRPWMPPATLWLTQAAVSSQIDSNTRAPLNQLKIVEQQQLQRGLYAYTSIRAPRGLNERIYHEWRLNGQLVDKVPLDISGGRAAGYRAWSHKMNFPQQPLGRWQVRVVTETDQLIGIVRFRVVEQRVGDTGQRRAASSASSSLPALAPDAAMKEKLKAITE</sequence>
<name>A0ABV7FFF5_9GAMM</name>
<feature type="domain" description="DUF2914" evidence="2">
    <location>
        <begin position="271"/>
        <end position="335"/>
    </location>
</feature>
<dbReference type="Proteomes" id="UP001595555">
    <property type="component" value="Unassembled WGS sequence"/>
</dbReference>
<reference evidence="5" key="1">
    <citation type="journal article" date="2019" name="Int. J. Syst. Evol. Microbiol.">
        <title>The Global Catalogue of Microorganisms (GCM) 10K type strain sequencing project: providing services to taxonomists for standard genome sequencing and annotation.</title>
        <authorList>
            <consortium name="The Broad Institute Genomics Platform"/>
            <consortium name="The Broad Institute Genome Sequencing Center for Infectious Disease"/>
            <person name="Wu L."/>
            <person name="Ma J."/>
        </authorList>
    </citation>
    <scope>NUCLEOTIDE SEQUENCE [LARGE SCALE GENOMIC DNA]</scope>
    <source>
        <strain evidence="5">KCTC 52237</strain>
    </source>
</reference>
<protein>
    <submittedName>
        <fullName evidence="4">DUF5924 family protein</fullName>
    </submittedName>
</protein>
<keyword evidence="1" id="KW-0472">Membrane</keyword>
<evidence type="ECO:0000256" key="1">
    <source>
        <dbReference type="SAM" id="Phobius"/>
    </source>
</evidence>
<organism evidence="4 5">
    <name type="scientific">Cellvibrio fontiphilus</name>
    <dbReference type="NCBI Taxonomy" id="1815559"/>
    <lineage>
        <taxon>Bacteria</taxon>
        <taxon>Pseudomonadati</taxon>
        <taxon>Pseudomonadota</taxon>
        <taxon>Gammaproteobacteria</taxon>
        <taxon>Cellvibrionales</taxon>
        <taxon>Cellvibrionaceae</taxon>
        <taxon>Cellvibrio</taxon>
    </lineage>
</organism>
<feature type="transmembrane region" description="Helical" evidence="1">
    <location>
        <begin position="114"/>
        <end position="134"/>
    </location>
</feature>